<dbReference type="OrthoDB" id="1927320at2759"/>
<keyword evidence="2" id="KW-1185">Reference proteome</keyword>
<proteinExistence type="predicted"/>
<dbReference type="PANTHER" id="PTHR37263:SF2">
    <property type="entry name" value="EXPRESSED PROTEIN"/>
    <property type="match status" value="1"/>
</dbReference>
<organism evidence="1 2">
    <name type="scientific">Punica granatum</name>
    <name type="common">Pomegranate</name>
    <dbReference type="NCBI Taxonomy" id="22663"/>
    <lineage>
        <taxon>Eukaryota</taxon>
        <taxon>Viridiplantae</taxon>
        <taxon>Streptophyta</taxon>
        <taxon>Embryophyta</taxon>
        <taxon>Tracheophyta</taxon>
        <taxon>Spermatophyta</taxon>
        <taxon>Magnoliopsida</taxon>
        <taxon>eudicotyledons</taxon>
        <taxon>Gunneridae</taxon>
        <taxon>Pentapetalae</taxon>
        <taxon>rosids</taxon>
        <taxon>malvids</taxon>
        <taxon>Myrtales</taxon>
        <taxon>Lythraceae</taxon>
        <taxon>Punica</taxon>
    </lineage>
</organism>
<dbReference type="PANTHER" id="PTHR37263">
    <property type="entry name" value="EXPRESSED PROTEIN"/>
    <property type="match status" value="1"/>
</dbReference>
<gene>
    <name evidence="1" type="ORF">CRG98_023243</name>
</gene>
<sequence>MHLWPSTMLRDSFKSEYLRTVEWNLRRMKSEKQKNQQQQQQSSSIERPLLDDEGGGPKNNGGAAVEETPRSVFVCGFLRLCGDVVMVMSCFYCCFCCGVEMSNSALHRKLKVPGSRVIIMGVCDTEEWNDAV</sequence>
<dbReference type="GeneID" id="116194155"/>
<reference evidence="1 2" key="1">
    <citation type="submission" date="2017-11" db="EMBL/GenBank/DDBJ databases">
        <title>De-novo sequencing of pomegranate (Punica granatum L.) genome.</title>
        <authorList>
            <person name="Akparov Z."/>
            <person name="Amiraslanov A."/>
            <person name="Hajiyeva S."/>
            <person name="Abbasov M."/>
            <person name="Kaur K."/>
            <person name="Hamwieh A."/>
            <person name="Solovyev V."/>
            <person name="Salamov A."/>
            <person name="Braich B."/>
            <person name="Kosarev P."/>
            <person name="Mahmoud A."/>
            <person name="Hajiyev E."/>
            <person name="Babayeva S."/>
            <person name="Izzatullayeva V."/>
            <person name="Mammadov A."/>
            <person name="Mammadov A."/>
            <person name="Sharifova S."/>
            <person name="Ojaghi J."/>
            <person name="Eynullazada K."/>
            <person name="Bayramov B."/>
            <person name="Abdulazimova A."/>
            <person name="Shahmuradov I."/>
        </authorList>
    </citation>
    <scope>NUCLEOTIDE SEQUENCE [LARGE SCALE GENOMIC DNA]</scope>
    <source>
        <strain evidence="2">cv. AG2017</strain>
        <tissue evidence="1">Leaf</tissue>
    </source>
</reference>
<dbReference type="EMBL" id="PGOL01001607">
    <property type="protein sequence ID" value="PKI56358.1"/>
    <property type="molecule type" value="Genomic_DNA"/>
</dbReference>
<protein>
    <submittedName>
        <fullName evidence="1">Uncharacterized protein</fullName>
    </submittedName>
</protein>
<comment type="caution">
    <text evidence="1">The sequence shown here is derived from an EMBL/GenBank/DDBJ whole genome shotgun (WGS) entry which is preliminary data.</text>
</comment>
<evidence type="ECO:0000313" key="2">
    <source>
        <dbReference type="Proteomes" id="UP000233551"/>
    </source>
</evidence>
<evidence type="ECO:0000313" key="1">
    <source>
        <dbReference type="EMBL" id="PKI56358.1"/>
    </source>
</evidence>
<dbReference type="AlphaFoldDB" id="A0A2I0JJC4"/>
<accession>A0A2I0JJC4</accession>
<dbReference type="Proteomes" id="UP000233551">
    <property type="component" value="Unassembled WGS sequence"/>
</dbReference>
<name>A0A2I0JJC4_PUNGR</name>